<protein>
    <submittedName>
        <fullName evidence="2">Uncharacterized protein</fullName>
    </submittedName>
</protein>
<keyword evidence="3" id="KW-1185">Reference proteome</keyword>
<feature type="compositionally biased region" description="Polar residues" evidence="1">
    <location>
        <begin position="711"/>
        <end position="720"/>
    </location>
</feature>
<sequence>MDTKVEIKCHNLNSVYQKQIRDAIQKILLKAQEDLEKQHDKDVVTSHSADIPAQKLVCFFENSFQKYVDSDKHSNADDGVPIERIFENIFDTKIVNDIEYIYGCIDKFSDKIKVERLENSLILFKKVQSNNDFEHEDDYRPVKRKRDSFSDENASFETEEINDNKINDQHKKVKLSNPKPTLSVAATSSMVLYGGCDYMISTVGSSNINLFDDIDSDNISKLNLRDEIDTNNDIKPNHNNFKTYNTEIEKKANKDDSVASNYTNSPKVSYNLEFGLAIGESLGPNNAKLFKSCFNCGSFYHGIKDCTAPKQQETISKNLEKFKSSESGQPKQRFHSAISDINVEIEMKKSCLPGAYSNDLLFALGAVPDKNFLDANVDSFDNSHNVLSSLDAHDEFTSKQKDCDRIYEYIPKFVENMYIYGYPPSYITDNSEKKIEDVLFSEPSLPHEFPILKIYNSQDDSSCLSNQVDITLNNPDSSERIDTDKKKKELHNSEVHSSDSADKEILNENVDQIDNKVSKIRPYTNNFKSNQSSYGGRNNYYNARSNTRDNFESSSRNNNRPEQNFHYDGIEKYNDKLNYETCDYNQNVDFTNGNDYESLNSYKKSSFYNYPNETRNTENNGNYRAVDEEFDNHSKKKYKISIQTYKRQEYNQENRHDHELEYDDRNYSSKNYNKRSKPHNTKYNKNSKYQHDQHYSQHSNYDYGQQPRYDYNQNHNNSQKPIYEFSKPDDYGYSDRNNSQYNKFYSGDTPNHIHFGVDAKSHKAYDDHEINNINIGLSIANDTIQPNFSSKPPSINEEKRYFISDQEILEDSKNLPEYSAIEHLEYVTCKKSQNKENKPNNDENFEDGEVSSGDDQSETGSQKEMDLSD</sequence>
<feature type="region of interest" description="Disordered" evidence="1">
    <location>
        <begin position="829"/>
        <end position="869"/>
    </location>
</feature>
<dbReference type="Proteomes" id="UP000245383">
    <property type="component" value="Unassembled WGS sequence"/>
</dbReference>
<name>A0A2T9YK88_9FUNG</name>
<feature type="compositionally biased region" description="Basic residues" evidence="1">
    <location>
        <begin position="672"/>
        <end position="682"/>
    </location>
</feature>
<dbReference type="AlphaFoldDB" id="A0A2T9YK88"/>
<gene>
    <name evidence="2" type="ORF">BB561_003626</name>
</gene>
<feature type="region of interest" description="Disordered" evidence="1">
    <location>
        <begin position="469"/>
        <end position="502"/>
    </location>
</feature>
<feature type="compositionally biased region" description="Basic and acidic residues" evidence="1">
    <location>
        <begin position="477"/>
        <end position="502"/>
    </location>
</feature>
<dbReference type="EMBL" id="MBFR01000150">
    <property type="protein sequence ID" value="PVU92745.1"/>
    <property type="molecule type" value="Genomic_DNA"/>
</dbReference>
<feature type="region of interest" description="Disordered" evidence="1">
    <location>
        <begin position="650"/>
        <end position="727"/>
    </location>
</feature>
<evidence type="ECO:0000313" key="2">
    <source>
        <dbReference type="EMBL" id="PVU92745.1"/>
    </source>
</evidence>
<dbReference type="OrthoDB" id="8026949at2759"/>
<feature type="region of interest" description="Disordered" evidence="1">
    <location>
        <begin position="523"/>
        <end position="566"/>
    </location>
</feature>
<dbReference type="STRING" id="133385.A0A2T9YK88"/>
<accession>A0A2T9YK88</accession>
<comment type="caution">
    <text evidence="2">The sequence shown here is derived from an EMBL/GenBank/DDBJ whole genome shotgun (WGS) entry which is preliminary data.</text>
</comment>
<organism evidence="2 3">
    <name type="scientific">Smittium simulii</name>
    <dbReference type="NCBI Taxonomy" id="133385"/>
    <lineage>
        <taxon>Eukaryota</taxon>
        <taxon>Fungi</taxon>
        <taxon>Fungi incertae sedis</taxon>
        <taxon>Zoopagomycota</taxon>
        <taxon>Kickxellomycotina</taxon>
        <taxon>Harpellomycetes</taxon>
        <taxon>Harpellales</taxon>
        <taxon>Legeriomycetaceae</taxon>
        <taxon>Smittium</taxon>
    </lineage>
</organism>
<reference evidence="2 3" key="1">
    <citation type="journal article" date="2018" name="MBio">
        <title>Comparative Genomics Reveals the Core Gene Toolbox for the Fungus-Insect Symbiosis.</title>
        <authorList>
            <person name="Wang Y."/>
            <person name="Stata M."/>
            <person name="Wang W."/>
            <person name="Stajich J.E."/>
            <person name="White M.M."/>
            <person name="Moncalvo J.M."/>
        </authorList>
    </citation>
    <scope>NUCLEOTIDE SEQUENCE [LARGE SCALE GENOMIC DNA]</scope>
    <source>
        <strain evidence="2 3">SWE-8-4</strain>
    </source>
</reference>
<feature type="compositionally biased region" description="Polar residues" evidence="1">
    <location>
        <begin position="552"/>
        <end position="562"/>
    </location>
</feature>
<evidence type="ECO:0000256" key="1">
    <source>
        <dbReference type="SAM" id="MobiDB-lite"/>
    </source>
</evidence>
<evidence type="ECO:0000313" key="3">
    <source>
        <dbReference type="Proteomes" id="UP000245383"/>
    </source>
</evidence>
<feature type="compositionally biased region" description="Basic and acidic residues" evidence="1">
    <location>
        <begin position="650"/>
        <end position="667"/>
    </location>
</feature>
<proteinExistence type="predicted"/>
<feature type="compositionally biased region" description="Polar residues" evidence="1">
    <location>
        <begin position="523"/>
        <end position="545"/>
    </location>
</feature>